<dbReference type="GO" id="GO:0036431">
    <property type="term" value="F:dCMP kinase activity"/>
    <property type="evidence" value="ECO:0007669"/>
    <property type="project" value="InterPro"/>
</dbReference>
<feature type="binding site" evidence="9">
    <location>
        <begin position="11"/>
        <end position="19"/>
    </location>
    <ligand>
        <name>ATP</name>
        <dbReference type="ChEBI" id="CHEBI:30616"/>
    </ligand>
</feature>
<dbReference type="SUPFAM" id="SSF52540">
    <property type="entry name" value="P-loop containing nucleoside triphosphate hydrolases"/>
    <property type="match status" value="1"/>
</dbReference>
<dbReference type="EC" id="2.7.4.25" evidence="9"/>
<feature type="domain" description="Cytidylate kinase" evidence="10">
    <location>
        <begin position="7"/>
        <end position="220"/>
    </location>
</feature>
<dbReference type="InterPro" id="IPR003136">
    <property type="entry name" value="Cytidylate_kin"/>
</dbReference>
<comment type="catalytic activity">
    <reaction evidence="8 9">
        <text>CMP + ATP = CDP + ADP</text>
        <dbReference type="Rhea" id="RHEA:11600"/>
        <dbReference type="ChEBI" id="CHEBI:30616"/>
        <dbReference type="ChEBI" id="CHEBI:58069"/>
        <dbReference type="ChEBI" id="CHEBI:60377"/>
        <dbReference type="ChEBI" id="CHEBI:456216"/>
        <dbReference type="EC" id="2.7.4.25"/>
    </reaction>
</comment>
<comment type="subcellular location">
    <subcellularLocation>
        <location evidence="9">Cytoplasm</location>
    </subcellularLocation>
</comment>
<name>A0A430AMX6_9ENTE</name>
<comment type="catalytic activity">
    <reaction evidence="7 9">
        <text>dCMP + ATP = dCDP + ADP</text>
        <dbReference type="Rhea" id="RHEA:25094"/>
        <dbReference type="ChEBI" id="CHEBI:30616"/>
        <dbReference type="ChEBI" id="CHEBI:57566"/>
        <dbReference type="ChEBI" id="CHEBI:58593"/>
        <dbReference type="ChEBI" id="CHEBI:456216"/>
        <dbReference type="EC" id="2.7.4.25"/>
    </reaction>
</comment>
<dbReference type="Pfam" id="PF02224">
    <property type="entry name" value="Cytidylate_kin"/>
    <property type="match status" value="1"/>
</dbReference>
<comment type="caution">
    <text evidence="11">The sequence shown here is derived from an EMBL/GenBank/DDBJ whole genome shotgun (WGS) entry which is preliminary data.</text>
</comment>
<evidence type="ECO:0000256" key="7">
    <source>
        <dbReference type="ARBA" id="ARBA00047615"/>
    </source>
</evidence>
<evidence type="ECO:0000256" key="1">
    <source>
        <dbReference type="ARBA" id="ARBA00009427"/>
    </source>
</evidence>
<dbReference type="PANTHER" id="PTHR21299">
    <property type="entry name" value="CYTIDYLATE KINASE/PANTOATE-BETA-ALANINE LIGASE"/>
    <property type="match status" value="1"/>
</dbReference>
<keyword evidence="6 9" id="KW-0067">ATP-binding</keyword>
<dbReference type="Proteomes" id="UP000286773">
    <property type="component" value="Unassembled WGS sequence"/>
</dbReference>
<keyword evidence="5 9" id="KW-0418">Kinase</keyword>
<dbReference type="GO" id="GO:0036430">
    <property type="term" value="F:CMP kinase activity"/>
    <property type="evidence" value="ECO:0007669"/>
    <property type="project" value="RHEA"/>
</dbReference>
<dbReference type="RefSeq" id="WP_126814796.1">
    <property type="nucleotide sequence ID" value="NZ_NGKC01000018.1"/>
</dbReference>
<dbReference type="HAMAP" id="MF_00238">
    <property type="entry name" value="Cytidyl_kinase_type1"/>
    <property type="match status" value="1"/>
</dbReference>
<dbReference type="GO" id="GO:0005829">
    <property type="term" value="C:cytosol"/>
    <property type="evidence" value="ECO:0007669"/>
    <property type="project" value="TreeGrafter"/>
</dbReference>
<keyword evidence="3 9" id="KW-0808">Transferase</keyword>
<evidence type="ECO:0000313" key="12">
    <source>
        <dbReference type="Proteomes" id="UP000286773"/>
    </source>
</evidence>
<dbReference type="GO" id="GO:0015949">
    <property type="term" value="P:nucleobase-containing small molecule interconversion"/>
    <property type="evidence" value="ECO:0007669"/>
    <property type="project" value="TreeGrafter"/>
</dbReference>
<sequence length="224" mass="24981">MKKTIQIAIDGPASAGKSTVAKIVANQLHYIYCDTGAMYRALTLAALEEGVAPDDEEGLLALLNKISITFQQQPDGQLVFLNERDVTSAIRQHDVTRHVSDVSAHKQVREEMVKRQQQIASDGGIVMDGRDIGTMVLPNAELKIFLVASVEERAMRRYKENQEKGIPTDYDRLKNEIELRDFQDSTRQASPLVQADDAILLDTTGLSIKEVVDRILNYAENARN</sequence>
<accession>A0A430AMX6</accession>
<dbReference type="OrthoDB" id="9807434at2"/>
<dbReference type="InterPro" id="IPR027417">
    <property type="entry name" value="P-loop_NTPase"/>
</dbReference>
<dbReference type="EMBL" id="NGKC01000018">
    <property type="protein sequence ID" value="RSU09510.1"/>
    <property type="molecule type" value="Genomic_DNA"/>
</dbReference>
<evidence type="ECO:0000256" key="9">
    <source>
        <dbReference type="HAMAP-Rule" id="MF_00238"/>
    </source>
</evidence>
<dbReference type="CDD" id="cd02020">
    <property type="entry name" value="CMPK"/>
    <property type="match status" value="1"/>
</dbReference>
<evidence type="ECO:0000256" key="6">
    <source>
        <dbReference type="ARBA" id="ARBA00022840"/>
    </source>
</evidence>
<keyword evidence="12" id="KW-1185">Reference proteome</keyword>
<dbReference type="AlphaFoldDB" id="A0A430AMX6"/>
<keyword evidence="4 9" id="KW-0547">Nucleotide-binding</keyword>
<protein>
    <recommendedName>
        <fullName evidence="9">Cytidylate kinase</fullName>
        <shortName evidence="9">CK</shortName>
        <ecNumber evidence="9">2.7.4.25</ecNumber>
    </recommendedName>
    <alternativeName>
        <fullName evidence="9">Cytidine monophosphate kinase</fullName>
        <shortName evidence="9">CMP kinase</shortName>
    </alternativeName>
</protein>
<reference evidence="11 12" key="1">
    <citation type="submission" date="2017-05" db="EMBL/GenBank/DDBJ databases">
        <title>Vagococcus spp. assemblies.</title>
        <authorList>
            <person name="Gulvik C.A."/>
        </authorList>
    </citation>
    <scope>NUCLEOTIDE SEQUENCE [LARGE SCALE GENOMIC DNA]</scope>
    <source>
        <strain evidence="11 12">LMG 24798</strain>
    </source>
</reference>
<evidence type="ECO:0000256" key="2">
    <source>
        <dbReference type="ARBA" id="ARBA00022490"/>
    </source>
</evidence>
<evidence type="ECO:0000256" key="8">
    <source>
        <dbReference type="ARBA" id="ARBA00048478"/>
    </source>
</evidence>
<dbReference type="PANTHER" id="PTHR21299:SF2">
    <property type="entry name" value="CYTIDYLATE KINASE"/>
    <property type="match status" value="1"/>
</dbReference>
<organism evidence="11 12">
    <name type="scientific">Vagococcus acidifermentans</name>
    <dbReference type="NCBI Taxonomy" id="564710"/>
    <lineage>
        <taxon>Bacteria</taxon>
        <taxon>Bacillati</taxon>
        <taxon>Bacillota</taxon>
        <taxon>Bacilli</taxon>
        <taxon>Lactobacillales</taxon>
        <taxon>Enterococcaceae</taxon>
        <taxon>Vagococcus</taxon>
    </lineage>
</organism>
<gene>
    <name evidence="9" type="primary">cmk</name>
    <name evidence="11" type="ORF">CBF27_12435</name>
</gene>
<dbReference type="GO" id="GO:0005524">
    <property type="term" value="F:ATP binding"/>
    <property type="evidence" value="ECO:0007669"/>
    <property type="project" value="UniProtKB-UniRule"/>
</dbReference>
<keyword evidence="2 9" id="KW-0963">Cytoplasm</keyword>
<evidence type="ECO:0000259" key="10">
    <source>
        <dbReference type="Pfam" id="PF02224"/>
    </source>
</evidence>
<evidence type="ECO:0000313" key="11">
    <source>
        <dbReference type="EMBL" id="RSU09510.1"/>
    </source>
</evidence>
<comment type="similarity">
    <text evidence="1 9">Belongs to the cytidylate kinase family. Type 1 subfamily.</text>
</comment>
<proteinExistence type="inferred from homology"/>
<dbReference type="Gene3D" id="3.40.50.300">
    <property type="entry name" value="P-loop containing nucleotide triphosphate hydrolases"/>
    <property type="match status" value="1"/>
</dbReference>
<dbReference type="FunFam" id="3.40.50.300:FF:000484">
    <property type="entry name" value="Cytidylate kinase"/>
    <property type="match status" value="1"/>
</dbReference>
<dbReference type="NCBIfam" id="TIGR00017">
    <property type="entry name" value="cmk"/>
    <property type="match status" value="1"/>
</dbReference>
<dbReference type="GO" id="GO:0006220">
    <property type="term" value="P:pyrimidine nucleotide metabolic process"/>
    <property type="evidence" value="ECO:0007669"/>
    <property type="project" value="UniProtKB-UniRule"/>
</dbReference>
<evidence type="ECO:0000256" key="4">
    <source>
        <dbReference type="ARBA" id="ARBA00022741"/>
    </source>
</evidence>
<evidence type="ECO:0000256" key="3">
    <source>
        <dbReference type="ARBA" id="ARBA00022679"/>
    </source>
</evidence>
<evidence type="ECO:0000256" key="5">
    <source>
        <dbReference type="ARBA" id="ARBA00022777"/>
    </source>
</evidence>
<dbReference type="InterPro" id="IPR011994">
    <property type="entry name" value="Cytidylate_kinase_dom"/>
</dbReference>